<evidence type="ECO:0000256" key="2">
    <source>
        <dbReference type="ARBA" id="ARBA00023002"/>
    </source>
</evidence>
<dbReference type="RefSeq" id="WP_144041773.1">
    <property type="nucleotide sequence ID" value="NZ_BMPL01000025.1"/>
</dbReference>
<dbReference type="PRINTS" id="PR00080">
    <property type="entry name" value="SDRFAMILY"/>
</dbReference>
<evidence type="ECO:0000313" key="3">
    <source>
        <dbReference type="EMBL" id="TRY12796.1"/>
    </source>
</evidence>
<dbReference type="CDD" id="cd05233">
    <property type="entry name" value="SDR_c"/>
    <property type="match status" value="1"/>
</dbReference>
<name>A0A553JK28_SHEHA</name>
<dbReference type="InterPro" id="IPR036291">
    <property type="entry name" value="NAD(P)-bd_dom_sf"/>
</dbReference>
<protein>
    <submittedName>
        <fullName evidence="3">SDR family oxidoreductase</fullName>
    </submittedName>
</protein>
<evidence type="ECO:0000313" key="4">
    <source>
        <dbReference type="Proteomes" id="UP000318126"/>
    </source>
</evidence>
<dbReference type="Proteomes" id="UP000318126">
    <property type="component" value="Unassembled WGS sequence"/>
</dbReference>
<organism evidence="3 4">
    <name type="scientific">Shewanella hanedai</name>
    <name type="common">Alteromonas hanedai</name>
    <dbReference type="NCBI Taxonomy" id="25"/>
    <lineage>
        <taxon>Bacteria</taxon>
        <taxon>Pseudomonadati</taxon>
        <taxon>Pseudomonadota</taxon>
        <taxon>Gammaproteobacteria</taxon>
        <taxon>Alteromonadales</taxon>
        <taxon>Shewanellaceae</taxon>
        <taxon>Shewanella</taxon>
    </lineage>
</organism>
<dbReference type="Pfam" id="PF13561">
    <property type="entry name" value="adh_short_C2"/>
    <property type="match status" value="1"/>
</dbReference>
<proteinExistence type="inferred from homology"/>
<dbReference type="InterPro" id="IPR002347">
    <property type="entry name" value="SDR_fam"/>
</dbReference>
<comment type="similarity">
    <text evidence="1">Belongs to the short-chain dehydrogenases/reductases (SDR) family.</text>
</comment>
<dbReference type="SUPFAM" id="SSF51735">
    <property type="entry name" value="NAD(P)-binding Rossmann-fold domains"/>
    <property type="match status" value="1"/>
</dbReference>
<dbReference type="EMBL" id="VKGK01000027">
    <property type="protein sequence ID" value="TRY12796.1"/>
    <property type="molecule type" value="Genomic_DNA"/>
</dbReference>
<dbReference type="OrthoDB" id="9803628at2"/>
<dbReference type="PANTHER" id="PTHR24321">
    <property type="entry name" value="DEHYDROGENASES, SHORT CHAIN"/>
    <property type="match status" value="1"/>
</dbReference>
<keyword evidence="4" id="KW-1185">Reference proteome</keyword>
<dbReference type="PANTHER" id="PTHR24321:SF8">
    <property type="entry name" value="ESTRADIOL 17-BETA-DEHYDROGENASE 8-RELATED"/>
    <property type="match status" value="1"/>
</dbReference>
<dbReference type="Gene3D" id="3.40.50.720">
    <property type="entry name" value="NAD(P)-binding Rossmann-like Domain"/>
    <property type="match status" value="1"/>
</dbReference>
<gene>
    <name evidence="3" type="ORF">FN961_19100</name>
</gene>
<accession>A0A553JK28</accession>
<dbReference type="FunFam" id="3.40.50.720:FF:000084">
    <property type="entry name" value="Short-chain dehydrogenase reductase"/>
    <property type="match status" value="1"/>
</dbReference>
<reference evidence="4" key="1">
    <citation type="submission" date="2019-07" db="EMBL/GenBank/DDBJ databases">
        <title>Shewanella sp. YLB-08 draft genomic sequence.</title>
        <authorList>
            <person name="Yu L."/>
        </authorList>
    </citation>
    <scope>NUCLEOTIDE SEQUENCE [LARGE SCALE GENOMIC DNA]</scope>
    <source>
        <strain evidence="4">JCM 20706</strain>
    </source>
</reference>
<dbReference type="PRINTS" id="PR00081">
    <property type="entry name" value="GDHRDH"/>
</dbReference>
<evidence type="ECO:0000256" key="1">
    <source>
        <dbReference type="ARBA" id="ARBA00006484"/>
    </source>
</evidence>
<dbReference type="GO" id="GO:0016491">
    <property type="term" value="F:oxidoreductase activity"/>
    <property type="evidence" value="ECO:0007669"/>
    <property type="project" value="UniProtKB-KW"/>
</dbReference>
<dbReference type="AlphaFoldDB" id="A0A553JK28"/>
<comment type="caution">
    <text evidence="3">The sequence shown here is derived from an EMBL/GenBank/DDBJ whole genome shotgun (WGS) entry which is preliminary data.</text>
</comment>
<keyword evidence="2" id="KW-0560">Oxidoreductase</keyword>
<sequence>MTISQLDYRLGGRGVFVTGGATGIGAALVKAFIEQGSNVVFVDINNQAGETLLHELTPKADQQLRFLPLDVTNTQLLQQTIAEQAALLGRLDVMINNVGNDSRHDATELEEQDWMQCMAVNLHPAFFASQAAFNAMKDTQSGVILNFSSNTAYVGERNMAGYITAKAGLAGMTKALAKDYGSDHIRVNAIVPGWVATERQLEQWLSPEQEQQLMAMVAIQKRITPEEIARLALFLASDDSTFITGQCMVVDGGRI</sequence>